<dbReference type="PANTHER" id="PTHR34236:SF1">
    <property type="entry name" value="DIMETHYL SULFOXIDE REDUCTASE TRANSCRIPTIONAL ACTIVATOR"/>
    <property type="match status" value="1"/>
</dbReference>
<dbReference type="EMBL" id="AFNT02000012">
    <property type="protein sequence ID" value="ERJ06592.1"/>
    <property type="molecule type" value="Genomic_DNA"/>
</dbReference>
<dbReference type="OrthoDB" id="202021at2157"/>
<dbReference type="Proteomes" id="UP000003861">
    <property type="component" value="Unassembled WGS sequence"/>
</dbReference>
<evidence type="ECO:0000259" key="3">
    <source>
        <dbReference type="Pfam" id="PF04967"/>
    </source>
</evidence>
<reference evidence="5 6" key="2">
    <citation type="journal article" date="2013" name="PLoS ONE">
        <title>INDIGO - INtegrated Data Warehouse of MIcrobial GenOmes with Examples from the Red Sea Extremophiles.</title>
        <authorList>
            <person name="Alam I."/>
            <person name="Antunes A."/>
            <person name="Kamau A.A."/>
            <person name="Ba Alawi W."/>
            <person name="Kalkatawi M."/>
            <person name="Stingl U."/>
            <person name="Bajic V.B."/>
        </authorList>
    </citation>
    <scope>NUCLEOTIDE SEQUENCE [LARGE SCALE GENOMIC DNA]</scope>
    <source>
        <strain evidence="5 6">SARL4B</strain>
    </source>
</reference>
<dbReference type="AlphaFoldDB" id="U2DLE5"/>
<dbReference type="PANTHER" id="PTHR34236">
    <property type="entry name" value="DIMETHYL SULFOXIDE REDUCTASE TRANSCRIPTIONAL ACTIVATOR"/>
    <property type="match status" value="1"/>
</dbReference>
<dbReference type="GeneID" id="28381753"/>
<feature type="domain" description="HTH bat-type" evidence="3">
    <location>
        <begin position="155"/>
        <end position="206"/>
    </location>
</feature>
<feature type="domain" description="Bacterioopsin transcriptional activator GAF and HTH associated" evidence="4">
    <location>
        <begin position="7"/>
        <end position="133"/>
    </location>
</feature>
<sequence length="216" mass="24059">MSLVCDFTLGGDALPLTDVAATVSGTVHVERVIADRPHNPHIIVTGEGISPKHLETAMANGTRVRDVVRLESSFEATRFRITIDQPVPAVYERLVSLRTYPEGATITETGWRTRVQFATRDDLLSFRNTCQEMSVKFHLHRLFQSDSDDIDEYGLTAQQHNALAVAYDEGYFEIPREATLEDLADELDTTTSALSELLRRGQRRLVGRTVAALEGT</sequence>
<evidence type="ECO:0000313" key="6">
    <source>
        <dbReference type="Proteomes" id="UP000003861"/>
    </source>
</evidence>
<protein>
    <submittedName>
        <fullName evidence="5">Bacterio-opsin activator-like protein</fullName>
    </submittedName>
</protein>
<reference evidence="5 6" key="1">
    <citation type="journal article" date="2011" name="J. Bacteriol.">
        <title>Genome sequence of Halorhabdus tiamatea, the first archaeon isolated from a deep-sea anoxic brine lake.</title>
        <authorList>
            <person name="Antunes A."/>
            <person name="Alam I."/>
            <person name="Bajic V.B."/>
            <person name="Stingl U."/>
        </authorList>
    </citation>
    <scope>NUCLEOTIDE SEQUENCE [LARGE SCALE GENOMIC DNA]</scope>
    <source>
        <strain evidence="5 6">SARL4B</strain>
    </source>
</reference>
<comment type="caution">
    <text evidence="5">The sequence shown here is derived from an EMBL/GenBank/DDBJ whole genome shotgun (WGS) entry which is preliminary data.</text>
</comment>
<evidence type="ECO:0000259" key="4">
    <source>
        <dbReference type="Pfam" id="PF15915"/>
    </source>
</evidence>
<name>U2DLE5_9EURY</name>
<evidence type="ECO:0000256" key="2">
    <source>
        <dbReference type="ARBA" id="ARBA00023163"/>
    </source>
</evidence>
<organism evidence="5 6">
    <name type="scientific">Halorhabdus tiamatea SARL4B</name>
    <dbReference type="NCBI Taxonomy" id="1033806"/>
    <lineage>
        <taxon>Archaea</taxon>
        <taxon>Methanobacteriati</taxon>
        <taxon>Methanobacteriota</taxon>
        <taxon>Stenosarchaea group</taxon>
        <taxon>Halobacteria</taxon>
        <taxon>Halobacteriales</taxon>
        <taxon>Haloarculaceae</taxon>
        <taxon>Halorhabdus</taxon>
    </lineage>
</organism>
<dbReference type="STRING" id="1033806.HTIA_0091"/>
<keyword evidence="2" id="KW-0804">Transcription</keyword>
<dbReference type="InterPro" id="IPR031803">
    <property type="entry name" value="BAT_GAF/HTH-assoc"/>
</dbReference>
<dbReference type="eggNOG" id="arCOG02280">
    <property type="taxonomic scope" value="Archaea"/>
</dbReference>
<evidence type="ECO:0000313" key="5">
    <source>
        <dbReference type="EMBL" id="ERJ06592.1"/>
    </source>
</evidence>
<dbReference type="RefSeq" id="WP_021029461.1">
    <property type="nucleotide sequence ID" value="NC_021921.1"/>
</dbReference>
<evidence type="ECO:0000256" key="1">
    <source>
        <dbReference type="ARBA" id="ARBA00023015"/>
    </source>
</evidence>
<dbReference type="Pfam" id="PF15915">
    <property type="entry name" value="BAT"/>
    <property type="match status" value="1"/>
</dbReference>
<proteinExistence type="predicted"/>
<accession>U2DLE5</accession>
<gene>
    <name evidence="5" type="primary">boa4</name>
    <name evidence="5" type="ORF">HLRTI_001298</name>
</gene>
<dbReference type="InterPro" id="IPR007050">
    <property type="entry name" value="HTH_bacterioopsin"/>
</dbReference>
<keyword evidence="1" id="KW-0805">Transcription regulation</keyword>
<dbReference type="Pfam" id="PF04967">
    <property type="entry name" value="HTH_10"/>
    <property type="match status" value="1"/>
</dbReference>